<organism evidence="2 3">
    <name type="scientific">Sphingobium lactosutens DS20</name>
    <dbReference type="NCBI Taxonomy" id="1331060"/>
    <lineage>
        <taxon>Bacteria</taxon>
        <taxon>Pseudomonadati</taxon>
        <taxon>Pseudomonadota</taxon>
        <taxon>Alphaproteobacteria</taxon>
        <taxon>Sphingomonadales</taxon>
        <taxon>Sphingomonadaceae</taxon>
        <taxon>Sphingobium</taxon>
    </lineage>
</organism>
<sequence>MESTADILLAHKQRLVAELALAKAKVESIEMEIANVESAIGSLPQAPAPTIEQKSAPTKVRHIGRKMSVKAMVLESLDQHLPDGGEVHDLLNCFATVYGRDDVARTSLSPQLTTLKNEGKISRDGMIWRLVRNG</sequence>
<dbReference type="Proteomes" id="UP000015531">
    <property type="component" value="Unassembled WGS sequence"/>
</dbReference>
<dbReference type="RefSeq" id="WP_021227743.1">
    <property type="nucleotide sequence ID" value="NZ_ATDP01000106.1"/>
</dbReference>
<accession>T0IPU6</accession>
<evidence type="ECO:0000256" key="1">
    <source>
        <dbReference type="SAM" id="Coils"/>
    </source>
</evidence>
<reference evidence="2 3" key="1">
    <citation type="journal article" date="2013" name="Genome Announc.">
        <title>Draft Genome Sequence of Sphingobium lactosutens Strain DS20T, Isolated from a Hexachlorocyclohexane Dumpsite.</title>
        <authorList>
            <person name="Kumar R."/>
            <person name="Dwivedi V."/>
            <person name="Negi V."/>
            <person name="Khurana J.P."/>
            <person name="Lal R."/>
        </authorList>
    </citation>
    <scope>NUCLEOTIDE SEQUENCE [LARGE SCALE GENOMIC DNA]</scope>
    <source>
        <strain evidence="2 3">DS20</strain>
    </source>
</reference>
<gene>
    <name evidence="2" type="ORF">RLDS_21345</name>
</gene>
<dbReference type="PATRIC" id="fig|1331060.3.peg.4128"/>
<evidence type="ECO:0000313" key="2">
    <source>
        <dbReference type="EMBL" id="EQB11679.1"/>
    </source>
</evidence>
<dbReference type="OrthoDB" id="7876582at2"/>
<protein>
    <submittedName>
        <fullName evidence="2">Uncharacterized protein</fullName>
    </submittedName>
</protein>
<evidence type="ECO:0000313" key="3">
    <source>
        <dbReference type="Proteomes" id="UP000015531"/>
    </source>
</evidence>
<dbReference type="AlphaFoldDB" id="T0IPU6"/>
<dbReference type="EMBL" id="ATDP01000106">
    <property type="protein sequence ID" value="EQB11679.1"/>
    <property type="molecule type" value="Genomic_DNA"/>
</dbReference>
<comment type="caution">
    <text evidence="2">The sequence shown here is derived from an EMBL/GenBank/DDBJ whole genome shotgun (WGS) entry which is preliminary data.</text>
</comment>
<name>T0IPU6_9SPHN</name>
<feature type="coiled-coil region" evidence="1">
    <location>
        <begin position="12"/>
        <end position="39"/>
    </location>
</feature>
<keyword evidence="1" id="KW-0175">Coiled coil</keyword>
<proteinExistence type="predicted"/>
<keyword evidence="3" id="KW-1185">Reference proteome</keyword>